<feature type="transmembrane region" description="Helical" evidence="1">
    <location>
        <begin position="7"/>
        <end position="35"/>
    </location>
</feature>
<accession>A0ABD0QSC1</accession>
<evidence type="ECO:0000256" key="1">
    <source>
        <dbReference type="SAM" id="Phobius"/>
    </source>
</evidence>
<gene>
    <name evidence="2" type="ORF">M9458_015734</name>
</gene>
<dbReference type="Proteomes" id="UP001529510">
    <property type="component" value="Unassembled WGS sequence"/>
</dbReference>
<keyword evidence="3" id="KW-1185">Reference proteome</keyword>
<keyword evidence="1" id="KW-1133">Transmembrane helix</keyword>
<feature type="non-terminal residue" evidence="2">
    <location>
        <position position="51"/>
    </location>
</feature>
<keyword evidence="1" id="KW-0472">Membrane</keyword>
<evidence type="ECO:0000313" key="2">
    <source>
        <dbReference type="EMBL" id="KAL0188635.1"/>
    </source>
</evidence>
<dbReference type="AlphaFoldDB" id="A0ABD0QSC1"/>
<dbReference type="EMBL" id="JAMKFB020000007">
    <property type="protein sequence ID" value="KAL0188635.1"/>
    <property type="molecule type" value="Genomic_DNA"/>
</dbReference>
<evidence type="ECO:0000313" key="3">
    <source>
        <dbReference type="Proteomes" id="UP001529510"/>
    </source>
</evidence>
<reference evidence="2 3" key="1">
    <citation type="submission" date="2024-05" db="EMBL/GenBank/DDBJ databases">
        <title>Genome sequencing and assembly of Indian major carp, Cirrhinus mrigala (Hamilton, 1822).</title>
        <authorList>
            <person name="Mohindra V."/>
            <person name="Chowdhury L.M."/>
            <person name="Lal K."/>
            <person name="Jena J.K."/>
        </authorList>
    </citation>
    <scope>NUCLEOTIDE SEQUENCE [LARGE SCALE GENOMIC DNA]</scope>
    <source>
        <strain evidence="2">CM1030</strain>
        <tissue evidence="2">Blood</tissue>
    </source>
</reference>
<name>A0ABD0QSC1_CIRMR</name>
<proteinExistence type="predicted"/>
<organism evidence="2 3">
    <name type="scientific">Cirrhinus mrigala</name>
    <name type="common">Mrigala</name>
    <dbReference type="NCBI Taxonomy" id="683832"/>
    <lineage>
        <taxon>Eukaryota</taxon>
        <taxon>Metazoa</taxon>
        <taxon>Chordata</taxon>
        <taxon>Craniata</taxon>
        <taxon>Vertebrata</taxon>
        <taxon>Euteleostomi</taxon>
        <taxon>Actinopterygii</taxon>
        <taxon>Neopterygii</taxon>
        <taxon>Teleostei</taxon>
        <taxon>Ostariophysi</taxon>
        <taxon>Cypriniformes</taxon>
        <taxon>Cyprinidae</taxon>
        <taxon>Labeoninae</taxon>
        <taxon>Labeonini</taxon>
        <taxon>Cirrhinus</taxon>
    </lineage>
</organism>
<keyword evidence="1" id="KW-0812">Transmembrane</keyword>
<protein>
    <submittedName>
        <fullName evidence="2">Uncharacterized protein</fullName>
    </submittedName>
</protein>
<comment type="caution">
    <text evidence="2">The sequence shown here is derived from an EMBL/GenBank/DDBJ whole genome shotgun (WGS) entry which is preliminary data.</text>
</comment>
<sequence length="51" mass="5565">MELLTDALYWIGAVTVAWVSVSSLCCLLNGIRVWIVGNGNLMRAAKLGKWA</sequence>